<dbReference type="PROSITE" id="PS51257">
    <property type="entry name" value="PROKAR_LIPOPROTEIN"/>
    <property type="match status" value="1"/>
</dbReference>
<dbReference type="SUPFAM" id="SSF52833">
    <property type="entry name" value="Thioredoxin-like"/>
    <property type="match status" value="1"/>
</dbReference>
<dbReference type="CDD" id="cd02947">
    <property type="entry name" value="TRX_family"/>
    <property type="match status" value="1"/>
</dbReference>
<proteinExistence type="predicted"/>
<comment type="caution">
    <text evidence="2">The sequence shown here is derived from an EMBL/GenBank/DDBJ whole genome shotgun (WGS) entry which is preliminary data.</text>
</comment>
<protein>
    <submittedName>
        <fullName evidence="2">Thioredoxin</fullName>
    </submittedName>
</protein>
<reference evidence="2 3" key="1">
    <citation type="journal article" date="2011" name="J. Microbiol.">
        <title>Gramella jeungdoensis sp. nov., isolated from a solar saltern in Korea.</title>
        <authorList>
            <person name="Joung Y."/>
            <person name="Kim H."/>
            <person name="Jang T."/>
            <person name="Ahn T.S."/>
            <person name="Joh K."/>
        </authorList>
    </citation>
    <scope>NUCLEOTIDE SEQUENCE [LARGE SCALE GENOMIC DNA]</scope>
    <source>
        <strain evidence="2 3">KCTC 23123</strain>
    </source>
</reference>
<dbReference type="InterPro" id="IPR013766">
    <property type="entry name" value="Thioredoxin_domain"/>
</dbReference>
<dbReference type="EMBL" id="SNQI01000002">
    <property type="protein sequence ID" value="TEW75071.1"/>
    <property type="molecule type" value="Genomic_DNA"/>
</dbReference>
<dbReference type="OrthoDB" id="411356at2"/>
<gene>
    <name evidence="2" type="ORF">E2488_05995</name>
</gene>
<organism evidence="2 3">
    <name type="scientific">Gramella jeungdoensis</name>
    <dbReference type="NCBI Taxonomy" id="708091"/>
    <lineage>
        <taxon>Bacteria</taxon>
        <taxon>Pseudomonadati</taxon>
        <taxon>Bacteroidota</taxon>
        <taxon>Flavobacteriia</taxon>
        <taxon>Flavobacteriales</taxon>
        <taxon>Flavobacteriaceae</taxon>
        <taxon>Christiangramia</taxon>
    </lineage>
</organism>
<evidence type="ECO:0000313" key="3">
    <source>
        <dbReference type="Proteomes" id="UP000298517"/>
    </source>
</evidence>
<sequence>MRTNNIYNSIEDFYTFLESNSAVLVYFSTTSCSVGEALEPKVESLLADSFPKIKLISADLNNNAKIATHFNAFVEPTILIFFEGKETIRRSRNISIFELEEAIKRPYQLIFE</sequence>
<dbReference type="Gene3D" id="3.40.30.10">
    <property type="entry name" value="Glutaredoxin"/>
    <property type="match status" value="1"/>
</dbReference>
<name>A0A4Y8AT50_9FLAO</name>
<dbReference type="Pfam" id="PF00085">
    <property type="entry name" value="Thioredoxin"/>
    <property type="match status" value="1"/>
</dbReference>
<dbReference type="InterPro" id="IPR036249">
    <property type="entry name" value="Thioredoxin-like_sf"/>
</dbReference>
<keyword evidence="3" id="KW-1185">Reference proteome</keyword>
<evidence type="ECO:0000259" key="1">
    <source>
        <dbReference type="Pfam" id="PF00085"/>
    </source>
</evidence>
<dbReference type="AlphaFoldDB" id="A0A4Y8AT50"/>
<evidence type="ECO:0000313" key="2">
    <source>
        <dbReference type="EMBL" id="TEW75071.1"/>
    </source>
</evidence>
<feature type="domain" description="Thioredoxin" evidence="1">
    <location>
        <begin position="11"/>
        <end position="93"/>
    </location>
</feature>
<dbReference type="Proteomes" id="UP000298517">
    <property type="component" value="Unassembled WGS sequence"/>
</dbReference>
<accession>A0A4Y8AT50</accession>
<dbReference type="RefSeq" id="WP_134247441.1">
    <property type="nucleotide sequence ID" value="NZ_SNQI01000002.1"/>
</dbReference>